<keyword evidence="2" id="KW-1185">Reference proteome</keyword>
<protein>
    <submittedName>
        <fullName evidence="1">Uncharacterized protein</fullName>
    </submittedName>
</protein>
<evidence type="ECO:0000313" key="2">
    <source>
        <dbReference type="Proteomes" id="UP000187209"/>
    </source>
</evidence>
<gene>
    <name evidence="1" type="ORF">SteCoe_33594</name>
</gene>
<organism evidence="1 2">
    <name type="scientific">Stentor coeruleus</name>
    <dbReference type="NCBI Taxonomy" id="5963"/>
    <lineage>
        <taxon>Eukaryota</taxon>
        <taxon>Sar</taxon>
        <taxon>Alveolata</taxon>
        <taxon>Ciliophora</taxon>
        <taxon>Postciliodesmatophora</taxon>
        <taxon>Heterotrichea</taxon>
        <taxon>Heterotrichida</taxon>
        <taxon>Stentoridae</taxon>
        <taxon>Stentor</taxon>
    </lineage>
</organism>
<name>A0A1R2AWF3_9CILI</name>
<evidence type="ECO:0000313" key="1">
    <source>
        <dbReference type="EMBL" id="OMJ68837.1"/>
    </source>
</evidence>
<sequence>MDANVFTIRRDLNDLSTVSTEVLQYKRQVWCTPGSRQQKIQHSNIKVNDYSKNYAKFYGVTPPASGSGQDPYFNKNMARFYGTTPPASGSGQNLEFNKNMAQFYGVTPPQSGKPQSVYGSGGNNQISRPISNSTEFQLNKQRFFTMTPDNDLQLKKNARAFYQASEKSRSPLVSAGKNLIQ</sequence>
<reference evidence="1 2" key="1">
    <citation type="submission" date="2016-11" db="EMBL/GenBank/DDBJ databases">
        <title>The macronuclear genome of Stentor coeruleus: a giant cell with tiny introns.</title>
        <authorList>
            <person name="Slabodnick M."/>
            <person name="Ruby J.G."/>
            <person name="Reiff S.B."/>
            <person name="Swart E.C."/>
            <person name="Gosai S."/>
            <person name="Prabakaran S."/>
            <person name="Witkowska E."/>
            <person name="Larue G.E."/>
            <person name="Fisher S."/>
            <person name="Freeman R.M."/>
            <person name="Gunawardena J."/>
            <person name="Chu W."/>
            <person name="Stover N.A."/>
            <person name="Gregory B.D."/>
            <person name="Nowacki M."/>
            <person name="Derisi J."/>
            <person name="Roy S.W."/>
            <person name="Marshall W.F."/>
            <person name="Sood P."/>
        </authorList>
    </citation>
    <scope>NUCLEOTIDE SEQUENCE [LARGE SCALE GENOMIC DNA]</scope>
    <source>
        <strain evidence="1">WM001</strain>
    </source>
</reference>
<proteinExistence type="predicted"/>
<dbReference type="EMBL" id="MPUH01001274">
    <property type="protein sequence ID" value="OMJ68837.1"/>
    <property type="molecule type" value="Genomic_DNA"/>
</dbReference>
<comment type="caution">
    <text evidence="1">The sequence shown here is derived from an EMBL/GenBank/DDBJ whole genome shotgun (WGS) entry which is preliminary data.</text>
</comment>
<dbReference type="AlphaFoldDB" id="A0A1R2AWF3"/>
<dbReference type="Proteomes" id="UP000187209">
    <property type="component" value="Unassembled WGS sequence"/>
</dbReference>
<accession>A0A1R2AWF3</accession>